<keyword evidence="2" id="KW-0255">Endonuclease</keyword>
<dbReference type="PROSITE" id="PS50830">
    <property type="entry name" value="TNASE_3"/>
    <property type="match status" value="1"/>
</dbReference>
<gene>
    <name evidence="5" type="ordered locus">Despr_2210</name>
</gene>
<keyword evidence="6" id="KW-1185">Reference proteome</keyword>
<keyword evidence="1" id="KW-0540">Nuclease</keyword>
<dbReference type="GO" id="GO:0004519">
    <property type="term" value="F:endonuclease activity"/>
    <property type="evidence" value="ECO:0007669"/>
    <property type="project" value="UniProtKB-KW"/>
</dbReference>
<dbReference type="InterPro" id="IPR016071">
    <property type="entry name" value="Staphylococal_nuclease_OB-fold"/>
</dbReference>
<organism evidence="5 6">
    <name type="scientific">Desulfobulbus propionicus (strain ATCC 33891 / DSM 2032 / VKM B-1956 / 1pr3)</name>
    <dbReference type="NCBI Taxonomy" id="577650"/>
    <lineage>
        <taxon>Bacteria</taxon>
        <taxon>Pseudomonadati</taxon>
        <taxon>Thermodesulfobacteriota</taxon>
        <taxon>Desulfobulbia</taxon>
        <taxon>Desulfobulbales</taxon>
        <taxon>Desulfobulbaceae</taxon>
        <taxon>Desulfobulbus</taxon>
    </lineage>
</organism>
<dbReference type="SMART" id="SM00318">
    <property type="entry name" value="SNc"/>
    <property type="match status" value="1"/>
</dbReference>
<dbReference type="PANTHER" id="PTHR12302">
    <property type="entry name" value="EBNA2 BINDING PROTEIN P100"/>
    <property type="match status" value="1"/>
</dbReference>
<dbReference type="Gene3D" id="2.40.50.90">
    <property type="match status" value="1"/>
</dbReference>
<name>A0A7U4DPR7_DESPD</name>
<dbReference type="PANTHER" id="PTHR12302:SF3">
    <property type="entry name" value="SERINE_THREONINE-PROTEIN KINASE 31"/>
    <property type="match status" value="1"/>
</dbReference>
<dbReference type="Proteomes" id="UP000006365">
    <property type="component" value="Chromosome"/>
</dbReference>
<dbReference type="AlphaFoldDB" id="A0A7U4DPR7"/>
<protein>
    <submittedName>
        <fullName evidence="5">Nuclease (SNase domain-containing protein)</fullName>
    </submittedName>
</protein>
<proteinExistence type="predicted"/>
<dbReference type="Pfam" id="PF00565">
    <property type="entry name" value="SNase"/>
    <property type="match status" value="1"/>
</dbReference>
<evidence type="ECO:0000313" key="6">
    <source>
        <dbReference type="Proteomes" id="UP000006365"/>
    </source>
</evidence>
<keyword evidence="3" id="KW-0378">Hydrolase</keyword>
<evidence type="ECO:0000256" key="2">
    <source>
        <dbReference type="ARBA" id="ARBA00022759"/>
    </source>
</evidence>
<dbReference type="GO" id="GO:0016787">
    <property type="term" value="F:hydrolase activity"/>
    <property type="evidence" value="ECO:0007669"/>
    <property type="project" value="UniProtKB-KW"/>
</dbReference>
<reference evidence="5 6" key="1">
    <citation type="journal article" date="2011" name="Stand. Genomic Sci.">
        <title>Complete genome sequence of Desulfobulbus propionicus type strain (1pr3).</title>
        <authorList>
            <person name="Pagani I."/>
            <person name="Lapidus A."/>
            <person name="Nolan M."/>
            <person name="Lucas S."/>
            <person name="Hammon N."/>
            <person name="Deshpande S."/>
            <person name="Cheng J.F."/>
            <person name="Chertkov O."/>
            <person name="Davenport K."/>
            <person name="Tapia R."/>
            <person name="Han C."/>
            <person name="Goodwin L."/>
            <person name="Pitluck S."/>
            <person name="Liolios K."/>
            <person name="Mavromatis K."/>
            <person name="Ivanova N."/>
            <person name="Mikhailova N."/>
            <person name="Pati A."/>
            <person name="Chen A."/>
            <person name="Palaniappan K."/>
            <person name="Land M."/>
            <person name="Hauser L."/>
            <person name="Chang Y.J."/>
            <person name="Jeffries C.D."/>
            <person name="Detter J.C."/>
            <person name="Brambilla E."/>
            <person name="Kannan K.P."/>
            <person name="Djao O.D."/>
            <person name="Rohde M."/>
            <person name="Pukall R."/>
            <person name="Spring S."/>
            <person name="Goker M."/>
            <person name="Sikorski J."/>
            <person name="Woyke T."/>
            <person name="Bristow J."/>
            <person name="Eisen J.A."/>
            <person name="Markowitz V."/>
            <person name="Hugenholtz P."/>
            <person name="Kyrpides N.C."/>
            <person name="Klenk H.P."/>
        </authorList>
    </citation>
    <scope>NUCLEOTIDE SEQUENCE [LARGE SCALE GENOMIC DNA]</scope>
    <source>
        <strain evidence="6">ATCC 33891 / DSM 2032 / 1pr3</strain>
    </source>
</reference>
<dbReference type="EMBL" id="CP002364">
    <property type="protein sequence ID" value="ADW18354.1"/>
    <property type="molecule type" value="Genomic_DNA"/>
</dbReference>
<dbReference type="InterPro" id="IPR035437">
    <property type="entry name" value="SNase_OB-fold_sf"/>
</dbReference>
<sequence length="163" mass="18711">MRWSKAGWVFVGVCIVLQLSGLDVFAWEGTVTRVLDGDSLRVKTRGRVETIRLFGIDCPEHGQAGWAEAKRRATVLMTGKEVSIVPVDVDRYGRTVAVVKRPGLVVNAELVRTGMAWVHPFYCKSEPFCQELEQLERSARQLRLGVWRDERPVPPWKWKQRHR</sequence>
<evidence type="ECO:0000256" key="1">
    <source>
        <dbReference type="ARBA" id="ARBA00022722"/>
    </source>
</evidence>
<evidence type="ECO:0000256" key="3">
    <source>
        <dbReference type="ARBA" id="ARBA00022801"/>
    </source>
</evidence>
<feature type="domain" description="TNase-like" evidence="4">
    <location>
        <begin position="25"/>
        <end position="149"/>
    </location>
</feature>
<dbReference type="RefSeq" id="WP_015724892.1">
    <property type="nucleotide sequence ID" value="NC_014972.1"/>
</dbReference>
<dbReference type="KEGG" id="dpr:Despr_2210"/>
<accession>A0A7U4DPR7</accession>
<dbReference type="SUPFAM" id="SSF50199">
    <property type="entry name" value="Staphylococcal nuclease"/>
    <property type="match status" value="1"/>
</dbReference>
<evidence type="ECO:0000313" key="5">
    <source>
        <dbReference type="EMBL" id="ADW18354.1"/>
    </source>
</evidence>
<evidence type="ECO:0000259" key="4">
    <source>
        <dbReference type="PROSITE" id="PS50830"/>
    </source>
</evidence>